<evidence type="ECO:0000256" key="1">
    <source>
        <dbReference type="ARBA" id="ARBA00022741"/>
    </source>
</evidence>
<gene>
    <name evidence="10" type="ORF">BCR42DRAFT_146847</name>
</gene>
<dbReference type="Gene3D" id="1.10.486.10">
    <property type="entry name" value="PCRA, domain 4"/>
    <property type="match status" value="1"/>
</dbReference>
<dbReference type="InterPro" id="IPR014016">
    <property type="entry name" value="UvrD-like_ATP-bd"/>
</dbReference>
<dbReference type="GO" id="GO:0005524">
    <property type="term" value="F:ATP binding"/>
    <property type="evidence" value="ECO:0007669"/>
    <property type="project" value="UniProtKB-KW"/>
</dbReference>
<reference evidence="10 11" key="1">
    <citation type="submission" date="2016-07" db="EMBL/GenBank/DDBJ databases">
        <title>Pervasive Adenine N6-methylation of Active Genes in Fungi.</title>
        <authorList>
            <consortium name="DOE Joint Genome Institute"/>
            <person name="Mondo S.J."/>
            <person name="Dannebaum R.O."/>
            <person name="Kuo R.C."/>
            <person name="Labutti K."/>
            <person name="Haridas S."/>
            <person name="Kuo A."/>
            <person name="Salamov A."/>
            <person name="Ahrendt S.R."/>
            <person name="Lipzen A."/>
            <person name="Sullivan W."/>
            <person name="Andreopoulos W.B."/>
            <person name="Clum A."/>
            <person name="Lindquist E."/>
            <person name="Daum C."/>
            <person name="Ramamoorthy G.K."/>
            <person name="Gryganskyi A."/>
            <person name="Culley D."/>
            <person name="Magnuson J.K."/>
            <person name="James T.Y."/>
            <person name="O'Malley M.A."/>
            <person name="Stajich J.E."/>
            <person name="Spatafora J.W."/>
            <person name="Visel A."/>
            <person name="Grigoriev I.V."/>
        </authorList>
    </citation>
    <scope>NUCLEOTIDE SEQUENCE [LARGE SCALE GENOMIC DNA]</scope>
    <source>
        <strain evidence="10 11">NRRL 1336</strain>
    </source>
</reference>
<dbReference type="EMBL" id="MCGE01000032">
    <property type="protein sequence ID" value="ORZ08164.1"/>
    <property type="molecule type" value="Genomic_DNA"/>
</dbReference>
<dbReference type="OrthoDB" id="1470711at2759"/>
<dbReference type="InterPro" id="IPR000212">
    <property type="entry name" value="DNA_helicase_UvrD/REP"/>
</dbReference>
<keyword evidence="2" id="KW-0378">Hydrolase</keyword>
<keyword evidence="4" id="KW-0067">ATP-binding</keyword>
<evidence type="ECO:0000313" key="11">
    <source>
        <dbReference type="Proteomes" id="UP000193560"/>
    </source>
</evidence>
<dbReference type="GO" id="GO:0043138">
    <property type="term" value="F:3'-5' DNA helicase activity"/>
    <property type="evidence" value="ECO:0007669"/>
    <property type="project" value="UniProtKB-EC"/>
</dbReference>
<keyword evidence="1" id="KW-0547">Nucleotide-binding</keyword>
<dbReference type="STRING" id="90262.A0A1X2I2Q8"/>
<accession>A0A1X2I2Q8</accession>
<organism evidence="10 11">
    <name type="scientific">Absidia repens</name>
    <dbReference type="NCBI Taxonomy" id="90262"/>
    <lineage>
        <taxon>Eukaryota</taxon>
        <taxon>Fungi</taxon>
        <taxon>Fungi incertae sedis</taxon>
        <taxon>Mucoromycota</taxon>
        <taxon>Mucoromycotina</taxon>
        <taxon>Mucoromycetes</taxon>
        <taxon>Mucorales</taxon>
        <taxon>Cunninghamellaceae</taxon>
        <taxon>Absidia</taxon>
    </lineage>
</organism>
<keyword evidence="3 10" id="KW-0347">Helicase</keyword>
<dbReference type="PROSITE" id="PS51217">
    <property type="entry name" value="UVRD_HELICASE_CTER"/>
    <property type="match status" value="1"/>
</dbReference>
<dbReference type="PANTHER" id="PTHR11070:SF2">
    <property type="entry name" value="ATP-DEPENDENT DNA HELICASE SRS2"/>
    <property type="match status" value="1"/>
</dbReference>
<comment type="catalytic activity">
    <reaction evidence="8">
        <text>ATP + H2O = ADP + phosphate + H(+)</text>
        <dbReference type="Rhea" id="RHEA:13065"/>
        <dbReference type="ChEBI" id="CHEBI:15377"/>
        <dbReference type="ChEBI" id="CHEBI:15378"/>
        <dbReference type="ChEBI" id="CHEBI:30616"/>
        <dbReference type="ChEBI" id="CHEBI:43474"/>
        <dbReference type="ChEBI" id="CHEBI:456216"/>
        <dbReference type="EC" id="5.6.2.4"/>
    </reaction>
</comment>
<dbReference type="Pfam" id="PF13361">
    <property type="entry name" value="UvrD_C"/>
    <property type="match status" value="1"/>
</dbReference>
<dbReference type="Proteomes" id="UP000193560">
    <property type="component" value="Unassembled WGS sequence"/>
</dbReference>
<dbReference type="GO" id="GO:0005634">
    <property type="term" value="C:nucleus"/>
    <property type="evidence" value="ECO:0007669"/>
    <property type="project" value="TreeGrafter"/>
</dbReference>
<keyword evidence="5" id="KW-0413">Isomerase</keyword>
<dbReference type="GO" id="GO:0000725">
    <property type="term" value="P:recombinational repair"/>
    <property type="evidence" value="ECO:0007669"/>
    <property type="project" value="TreeGrafter"/>
</dbReference>
<dbReference type="EC" id="5.6.2.4" evidence="7"/>
<dbReference type="GO" id="GO:0003677">
    <property type="term" value="F:DNA binding"/>
    <property type="evidence" value="ECO:0007669"/>
    <property type="project" value="InterPro"/>
</dbReference>
<proteinExistence type="predicted"/>
<evidence type="ECO:0000256" key="5">
    <source>
        <dbReference type="ARBA" id="ARBA00023235"/>
    </source>
</evidence>
<sequence>MKNIARHSKSITIVGDPDQSIYGFRNANVANFKTMKEDFEGTEIVTLEENYRSTDCILDSGFHVIEQDDERIEKGLYTNNGKGTPISILNCESEIPESLTVAEEILRMVHFSKGLIQYKDIAILVRVHYLTQNMETALRASDIPYQIIGGVRFFERMEIKDLIAYVHFIYNANDTLSFERIINTPRRGVGEVILGKICTLSRVRDKTVLDVLTDLCSEQQTKKRKTSGGFPLWDFALPPRVKGNLKKFITLCTDAKAMMDNKESVRRILDYIIKFSGYQAYLKQDYKDHEVRWDNVGELMTIAGRYDKKAPAGEDQEGGEEGSQIYGDLASQAADDGSKPLIGDIDAFVANTTLDPDANDDRITERRNCVQLMTIHAAKGLEWPCVFILACEQGIIPHLRAENTNEEA</sequence>
<dbReference type="GO" id="GO:0016787">
    <property type="term" value="F:hydrolase activity"/>
    <property type="evidence" value="ECO:0007669"/>
    <property type="project" value="UniProtKB-KW"/>
</dbReference>
<evidence type="ECO:0000256" key="8">
    <source>
        <dbReference type="ARBA" id="ARBA00048988"/>
    </source>
</evidence>
<evidence type="ECO:0000256" key="3">
    <source>
        <dbReference type="ARBA" id="ARBA00022806"/>
    </source>
</evidence>
<dbReference type="InterPro" id="IPR014017">
    <property type="entry name" value="DNA_helicase_UvrD-like_C"/>
</dbReference>
<keyword evidence="11" id="KW-1185">Reference proteome</keyword>
<dbReference type="InterPro" id="IPR027417">
    <property type="entry name" value="P-loop_NTPase"/>
</dbReference>
<evidence type="ECO:0000256" key="4">
    <source>
        <dbReference type="ARBA" id="ARBA00022840"/>
    </source>
</evidence>
<dbReference type="PANTHER" id="PTHR11070">
    <property type="entry name" value="UVRD / RECB / PCRA DNA HELICASE FAMILY MEMBER"/>
    <property type="match status" value="1"/>
</dbReference>
<evidence type="ECO:0000256" key="2">
    <source>
        <dbReference type="ARBA" id="ARBA00022801"/>
    </source>
</evidence>
<evidence type="ECO:0000256" key="7">
    <source>
        <dbReference type="ARBA" id="ARBA00034808"/>
    </source>
</evidence>
<dbReference type="Pfam" id="PF00580">
    <property type="entry name" value="UvrD-helicase"/>
    <property type="match status" value="1"/>
</dbReference>
<protein>
    <recommendedName>
        <fullName evidence="7">DNA 3'-5' helicase</fullName>
        <ecNumber evidence="7">5.6.2.4</ecNumber>
    </recommendedName>
</protein>
<comment type="caution">
    <text evidence="10">The sequence shown here is derived from an EMBL/GenBank/DDBJ whole genome shotgun (WGS) entry which is preliminary data.</text>
</comment>
<feature type="domain" description="UvrD-like helicase C-terminal" evidence="9">
    <location>
        <begin position="55"/>
        <end position="380"/>
    </location>
</feature>
<evidence type="ECO:0000259" key="9">
    <source>
        <dbReference type="PROSITE" id="PS51217"/>
    </source>
</evidence>
<comment type="catalytic activity">
    <reaction evidence="6">
        <text>Couples ATP hydrolysis with the unwinding of duplex DNA by translocating in the 3'-5' direction.</text>
        <dbReference type="EC" id="5.6.2.4"/>
    </reaction>
</comment>
<name>A0A1X2I2Q8_9FUNG</name>
<dbReference type="SUPFAM" id="SSF52540">
    <property type="entry name" value="P-loop containing nucleoside triphosphate hydrolases"/>
    <property type="match status" value="1"/>
</dbReference>
<dbReference type="Gene3D" id="3.40.50.300">
    <property type="entry name" value="P-loop containing nucleotide triphosphate hydrolases"/>
    <property type="match status" value="3"/>
</dbReference>
<evidence type="ECO:0000256" key="6">
    <source>
        <dbReference type="ARBA" id="ARBA00034617"/>
    </source>
</evidence>
<evidence type="ECO:0000313" key="10">
    <source>
        <dbReference type="EMBL" id="ORZ08164.1"/>
    </source>
</evidence>
<dbReference type="AlphaFoldDB" id="A0A1X2I2Q8"/>